<dbReference type="PANTHER" id="PTHR42852:SF6">
    <property type="entry name" value="THIOL:DISULFIDE INTERCHANGE PROTEIN DSBE"/>
    <property type="match status" value="1"/>
</dbReference>
<gene>
    <name evidence="6" type="ORF">MGWOODY_Hyp818</name>
</gene>
<dbReference type="SUPFAM" id="SSF52833">
    <property type="entry name" value="Thioredoxin-like"/>
    <property type="match status" value="1"/>
</dbReference>
<dbReference type="InterPro" id="IPR013766">
    <property type="entry name" value="Thioredoxin_domain"/>
</dbReference>
<dbReference type="GO" id="GO:0017004">
    <property type="term" value="P:cytochrome complex assembly"/>
    <property type="evidence" value="ECO:0007669"/>
    <property type="project" value="UniProtKB-KW"/>
</dbReference>
<protein>
    <submittedName>
        <fullName evidence="6">Cytochrome c-type biogenesis protein CcmG/DsbE,thiol:disulfide oxidoreductase</fullName>
    </submittedName>
</protein>
<keyword evidence="4" id="KW-0676">Redox-active center</keyword>
<evidence type="ECO:0000256" key="4">
    <source>
        <dbReference type="ARBA" id="ARBA00023284"/>
    </source>
</evidence>
<dbReference type="PROSITE" id="PS51352">
    <property type="entry name" value="THIOREDOXIN_2"/>
    <property type="match status" value="1"/>
</dbReference>
<keyword evidence="3" id="KW-1015">Disulfide bond</keyword>
<evidence type="ECO:0000256" key="1">
    <source>
        <dbReference type="ARBA" id="ARBA00004196"/>
    </source>
</evidence>
<evidence type="ECO:0000256" key="3">
    <source>
        <dbReference type="ARBA" id="ARBA00023157"/>
    </source>
</evidence>
<dbReference type="InterPro" id="IPR013740">
    <property type="entry name" value="Redoxin"/>
</dbReference>
<feature type="domain" description="Thioredoxin" evidence="5">
    <location>
        <begin position="33"/>
        <end position="170"/>
    </location>
</feature>
<dbReference type="PANTHER" id="PTHR42852">
    <property type="entry name" value="THIOL:DISULFIDE INTERCHANGE PROTEIN DSBE"/>
    <property type="match status" value="1"/>
</dbReference>
<reference evidence="6" key="1">
    <citation type="submission" date="2015-10" db="EMBL/GenBank/DDBJ databases">
        <authorList>
            <person name="Gilbert D.G."/>
        </authorList>
    </citation>
    <scope>NUCLEOTIDE SEQUENCE</scope>
</reference>
<dbReference type="EMBL" id="CZQD01000038">
    <property type="protein sequence ID" value="CUS57215.1"/>
    <property type="molecule type" value="Genomic_DNA"/>
</dbReference>
<name>A0A160TZK8_9ZZZZ</name>
<comment type="subcellular location">
    <subcellularLocation>
        <location evidence="1">Cell envelope</location>
    </subcellularLocation>
</comment>
<evidence type="ECO:0000313" key="6">
    <source>
        <dbReference type="EMBL" id="CUS57215.1"/>
    </source>
</evidence>
<keyword evidence="2" id="KW-0201">Cytochrome c-type biogenesis</keyword>
<dbReference type="AlphaFoldDB" id="A0A160TZK8"/>
<proteinExistence type="predicted"/>
<dbReference type="InterPro" id="IPR036249">
    <property type="entry name" value="Thioredoxin-like_sf"/>
</dbReference>
<dbReference type="GO" id="GO:0016491">
    <property type="term" value="F:oxidoreductase activity"/>
    <property type="evidence" value="ECO:0007669"/>
    <property type="project" value="InterPro"/>
</dbReference>
<dbReference type="Gene3D" id="3.40.30.10">
    <property type="entry name" value="Glutaredoxin"/>
    <property type="match status" value="1"/>
</dbReference>
<evidence type="ECO:0000259" key="5">
    <source>
        <dbReference type="PROSITE" id="PS51352"/>
    </source>
</evidence>
<organism evidence="6">
    <name type="scientific">hydrothermal vent metagenome</name>
    <dbReference type="NCBI Taxonomy" id="652676"/>
    <lineage>
        <taxon>unclassified sequences</taxon>
        <taxon>metagenomes</taxon>
        <taxon>ecological metagenomes</taxon>
    </lineage>
</organism>
<dbReference type="GO" id="GO:0030313">
    <property type="term" value="C:cell envelope"/>
    <property type="evidence" value="ECO:0007669"/>
    <property type="project" value="UniProtKB-SubCell"/>
</dbReference>
<accession>A0A160TZK8</accession>
<dbReference type="InterPro" id="IPR050553">
    <property type="entry name" value="Thioredoxin_ResA/DsbE_sf"/>
</dbReference>
<sequence>MKRWLAIVPVGALVAFGVIAAGQLINPKKGDFKRNLRSAPDTAFPTLDSAPLSFAPSPTGGTIAVNLFASWCAPCEAEHKYISELSAAYPDQVFGVLYKDKLDDGLAFLDRLGNPYTRIALDPDGQGGLDFGLTGVPETFVISADGEIIDHVQGPLDGDSVKKIGEALKSAPPN</sequence>
<dbReference type="Pfam" id="PF08534">
    <property type="entry name" value="Redoxin"/>
    <property type="match status" value="1"/>
</dbReference>
<evidence type="ECO:0000256" key="2">
    <source>
        <dbReference type="ARBA" id="ARBA00022748"/>
    </source>
</evidence>